<dbReference type="InterPro" id="IPR011105">
    <property type="entry name" value="Cell_wall_hydrolase_SleB"/>
</dbReference>
<dbReference type="Gene3D" id="1.10.10.2520">
    <property type="entry name" value="Cell wall hydrolase SleB, domain 1"/>
    <property type="match status" value="1"/>
</dbReference>
<dbReference type="GO" id="GO:0016787">
    <property type="term" value="F:hydrolase activity"/>
    <property type="evidence" value="ECO:0007669"/>
    <property type="project" value="UniProtKB-KW"/>
</dbReference>
<dbReference type="EMBL" id="WTYH01000001">
    <property type="protein sequence ID" value="MXO92760.1"/>
    <property type="molecule type" value="Genomic_DNA"/>
</dbReference>
<proteinExistence type="predicted"/>
<feature type="compositionally biased region" description="Low complexity" evidence="1">
    <location>
        <begin position="231"/>
        <end position="262"/>
    </location>
</feature>
<feature type="domain" description="Cell wall hydrolase SleB" evidence="2">
    <location>
        <begin position="82"/>
        <end position="191"/>
    </location>
</feature>
<evidence type="ECO:0000313" key="4">
    <source>
        <dbReference type="Proteomes" id="UP000460626"/>
    </source>
</evidence>
<keyword evidence="4" id="KW-1185">Reference proteome</keyword>
<dbReference type="Pfam" id="PF07486">
    <property type="entry name" value="Hydrolase_2"/>
    <property type="match status" value="1"/>
</dbReference>
<protein>
    <submittedName>
        <fullName evidence="3">Cell wall hydrolase</fullName>
    </submittedName>
</protein>
<keyword evidence="3" id="KW-0378">Hydrolase</keyword>
<accession>A0A844ZZT3</accession>
<gene>
    <name evidence="3" type="ORF">GRI62_03945</name>
</gene>
<sequence length="297" mass="30982">MPFETAGESFPGSAFYYLEDVPQLVQTGTRETVQVIGQSTLASASLADIPLAARPLRIVGSGRDHVRAQECMTQAIYYEAASESDAGQRAVAQVVLNRVAHAAYPRSVCGVVYQGSERSTGCQFSFTCDGSLARRPSQTAWSRASRIAREALAGVVYAPVGTATHYHTLAVHPYWAPSLDTVTVIGAHIFYRWKGAAGQPSAFRAGYSGGEPAPGRSRNLTPAAPDPLLAPPTIDLANSPALTPRAAEAAFAPAPSSAAPSAGDQSIPDPAGDVMPGSGAVRSEYANAGRWIARPGG</sequence>
<feature type="region of interest" description="Disordered" evidence="1">
    <location>
        <begin position="205"/>
        <end position="280"/>
    </location>
</feature>
<reference evidence="3 4" key="1">
    <citation type="submission" date="2019-12" db="EMBL/GenBank/DDBJ databases">
        <title>Genomic-based taxomic classification of the family Erythrobacteraceae.</title>
        <authorList>
            <person name="Xu L."/>
        </authorList>
    </citation>
    <scope>NUCLEOTIDE SEQUENCE [LARGE SCALE GENOMIC DNA]</scope>
    <source>
        <strain evidence="3 4">RC4-10-4</strain>
    </source>
</reference>
<dbReference type="AlphaFoldDB" id="A0A844ZZT3"/>
<evidence type="ECO:0000259" key="2">
    <source>
        <dbReference type="Pfam" id="PF07486"/>
    </source>
</evidence>
<name>A0A844ZZT3_9SPHN</name>
<dbReference type="OrthoDB" id="9785345at2"/>
<organism evidence="3 4">
    <name type="scientific">Aurantiacibacter arachoides</name>
    <dbReference type="NCBI Taxonomy" id="1850444"/>
    <lineage>
        <taxon>Bacteria</taxon>
        <taxon>Pseudomonadati</taxon>
        <taxon>Pseudomonadota</taxon>
        <taxon>Alphaproteobacteria</taxon>
        <taxon>Sphingomonadales</taxon>
        <taxon>Erythrobacteraceae</taxon>
        <taxon>Aurantiacibacter</taxon>
    </lineage>
</organism>
<dbReference type="Proteomes" id="UP000460626">
    <property type="component" value="Unassembled WGS sequence"/>
</dbReference>
<evidence type="ECO:0000313" key="3">
    <source>
        <dbReference type="EMBL" id="MXO92760.1"/>
    </source>
</evidence>
<dbReference type="InterPro" id="IPR042047">
    <property type="entry name" value="SleB_dom1"/>
</dbReference>
<comment type="caution">
    <text evidence="3">The sequence shown here is derived from an EMBL/GenBank/DDBJ whole genome shotgun (WGS) entry which is preliminary data.</text>
</comment>
<evidence type="ECO:0000256" key="1">
    <source>
        <dbReference type="SAM" id="MobiDB-lite"/>
    </source>
</evidence>